<name>A0ABR0KM54_9PEZI</name>
<proteinExistence type="predicted"/>
<dbReference type="InterPro" id="IPR052571">
    <property type="entry name" value="Mt_RNA_Methyltransferase"/>
</dbReference>
<feature type="non-terminal residue" evidence="9">
    <location>
        <position position="1"/>
    </location>
</feature>
<organism evidence="9 10">
    <name type="scientific">Cryomyces antarcticus</name>
    <dbReference type="NCBI Taxonomy" id="329879"/>
    <lineage>
        <taxon>Eukaryota</taxon>
        <taxon>Fungi</taxon>
        <taxon>Dikarya</taxon>
        <taxon>Ascomycota</taxon>
        <taxon>Pezizomycotina</taxon>
        <taxon>Dothideomycetes</taxon>
        <taxon>Dothideomycetes incertae sedis</taxon>
        <taxon>Cryomyces</taxon>
    </lineage>
</organism>
<evidence type="ECO:0000256" key="4">
    <source>
        <dbReference type="ARBA" id="ARBA00023004"/>
    </source>
</evidence>
<evidence type="ECO:0000256" key="2">
    <source>
        <dbReference type="ARBA" id="ARBA00022723"/>
    </source>
</evidence>
<dbReference type="Pfam" id="PF09243">
    <property type="entry name" value="Rsm22"/>
    <property type="match status" value="1"/>
</dbReference>
<keyword evidence="2" id="KW-0479">Metal-binding</keyword>
<dbReference type="PANTHER" id="PTHR13184">
    <property type="entry name" value="37S RIBOSOMAL PROTEIN S22"/>
    <property type="match status" value="1"/>
</dbReference>
<comment type="function">
    <text evidence="7">Mitochondrial ribosome (mitoribosome) assembly factor. Binds at the interface of the head and body domains of the mitochondrial small ribosomal subunit (mt-SSU), occluding the mRNA channel and preventing compaction of the head domain towards the body. Probable inactive methyltransferase: retains the characteristic folding and ability to bind S-adenosyl-L-methionine, but it probably lost its methyltransferase activity.</text>
</comment>
<evidence type="ECO:0000313" key="9">
    <source>
        <dbReference type="EMBL" id="KAK5100295.1"/>
    </source>
</evidence>
<evidence type="ECO:0000256" key="7">
    <source>
        <dbReference type="ARBA" id="ARBA00045681"/>
    </source>
</evidence>
<feature type="non-terminal residue" evidence="9">
    <location>
        <position position="333"/>
    </location>
</feature>
<comment type="subcellular location">
    <subcellularLocation>
        <location evidence="1">Mitochondrion</location>
    </subcellularLocation>
</comment>
<evidence type="ECO:0000256" key="3">
    <source>
        <dbReference type="ARBA" id="ARBA00022946"/>
    </source>
</evidence>
<evidence type="ECO:0000256" key="1">
    <source>
        <dbReference type="ARBA" id="ARBA00004173"/>
    </source>
</evidence>
<dbReference type="EC" id="2.7.11.1" evidence="9"/>
<keyword evidence="3" id="KW-0809">Transit peptide</keyword>
<keyword evidence="9" id="KW-0808">Transferase</keyword>
<dbReference type="InterPro" id="IPR015324">
    <property type="entry name" value="Ribosomal_Rsm22-like"/>
</dbReference>
<evidence type="ECO:0000313" key="10">
    <source>
        <dbReference type="Proteomes" id="UP001357485"/>
    </source>
</evidence>
<keyword evidence="6" id="KW-0496">Mitochondrion</keyword>
<keyword evidence="9" id="KW-0723">Serine/threonine-protein kinase</keyword>
<feature type="region of interest" description="Disordered" evidence="8">
    <location>
        <begin position="305"/>
        <end position="333"/>
    </location>
</feature>
<evidence type="ECO:0000256" key="8">
    <source>
        <dbReference type="SAM" id="MobiDB-lite"/>
    </source>
</evidence>
<protein>
    <submittedName>
        <fullName evidence="9">Serine/threonine protein kinase</fullName>
        <ecNumber evidence="9">2.7.11.1</ecNumber>
    </submittedName>
</protein>
<evidence type="ECO:0000256" key="6">
    <source>
        <dbReference type="ARBA" id="ARBA00023128"/>
    </source>
</evidence>
<dbReference type="GO" id="GO:0004674">
    <property type="term" value="F:protein serine/threonine kinase activity"/>
    <property type="evidence" value="ECO:0007669"/>
    <property type="project" value="UniProtKB-KW"/>
</dbReference>
<keyword evidence="5" id="KW-0411">Iron-sulfur</keyword>
<dbReference type="EMBL" id="JAVRRA010026077">
    <property type="protein sequence ID" value="KAK5100295.1"/>
    <property type="molecule type" value="Genomic_DNA"/>
</dbReference>
<keyword evidence="9" id="KW-0418">Kinase</keyword>
<accession>A0ABR0KM54</accession>
<gene>
    <name evidence="9" type="primary">HRR25_2</name>
    <name evidence="9" type="ORF">LTR16_007114</name>
</gene>
<keyword evidence="10" id="KW-1185">Reference proteome</keyword>
<dbReference type="PANTHER" id="PTHR13184:SF5">
    <property type="entry name" value="METHYLTRANSFERASE-LIKE PROTEIN 17, MITOCHONDRIAL"/>
    <property type="match status" value="1"/>
</dbReference>
<comment type="caution">
    <text evidence="9">The sequence shown here is derived from an EMBL/GenBank/DDBJ whole genome shotgun (WGS) entry which is preliminary data.</text>
</comment>
<sequence>WLAGLMSKEGGPRILDAGGAGAGIHAAREVIRAEWERTHENTTTNTGLATATGTIGGAPAQAPLGKATVLTASDALRHRASQTLENTTFIPRLPDYVHASDQHAQERGKYDIIVAPHTLWPLNEDYLRKAHVQNLWSLLSTSGGVLVLLEKGVPRGFELVAGARQLLLDRHVASPGSTSFAEDMSAPGPGSVDGRARKETGMIVAPCTNHAGCPMYTVPGISKGRKDFCHFQQRFIRPPFLQRVLGAKGRNHEDVEFSYVAVMRGRDLRQKEGEEGVGEGVVQGAEATDTAFAGYEDQFPNFAPSEAAETSTPNVNAGQLGPAANTIDPLAFP</sequence>
<keyword evidence="4" id="KW-0408">Iron</keyword>
<reference evidence="9 10" key="1">
    <citation type="submission" date="2023-08" db="EMBL/GenBank/DDBJ databases">
        <title>Black Yeasts Isolated from many extreme environments.</title>
        <authorList>
            <person name="Coleine C."/>
            <person name="Stajich J.E."/>
            <person name="Selbmann L."/>
        </authorList>
    </citation>
    <scope>NUCLEOTIDE SEQUENCE [LARGE SCALE GENOMIC DNA]</scope>
    <source>
        <strain evidence="9 10">CCFEE 536</strain>
    </source>
</reference>
<feature type="compositionally biased region" description="Polar residues" evidence="8">
    <location>
        <begin position="308"/>
        <end position="317"/>
    </location>
</feature>
<dbReference type="Proteomes" id="UP001357485">
    <property type="component" value="Unassembled WGS sequence"/>
</dbReference>
<evidence type="ECO:0000256" key="5">
    <source>
        <dbReference type="ARBA" id="ARBA00023014"/>
    </source>
</evidence>